<dbReference type="Proteomes" id="UP000789570">
    <property type="component" value="Unassembled WGS sequence"/>
</dbReference>
<name>A0A9N9J7U9_9GLOM</name>
<feature type="non-terminal residue" evidence="1">
    <location>
        <position position="49"/>
    </location>
</feature>
<reference evidence="1" key="1">
    <citation type="submission" date="2021-06" db="EMBL/GenBank/DDBJ databases">
        <authorList>
            <person name="Kallberg Y."/>
            <person name="Tangrot J."/>
            <person name="Rosling A."/>
        </authorList>
    </citation>
    <scope>NUCLEOTIDE SEQUENCE</scope>
    <source>
        <strain evidence="1">UK204</strain>
    </source>
</reference>
<accession>A0A9N9J7U9</accession>
<evidence type="ECO:0000313" key="1">
    <source>
        <dbReference type="EMBL" id="CAG8767031.1"/>
    </source>
</evidence>
<gene>
    <name evidence="1" type="ORF">FCALED_LOCUS17289</name>
</gene>
<proteinExistence type="predicted"/>
<protein>
    <submittedName>
        <fullName evidence="1">6328_t:CDS:1</fullName>
    </submittedName>
</protein>
<feature type="non-terminal residue" evidence="1">
    <location>
        <position position="1"/>
    </location>
</feature>
<evidence type="ECO:0000313" key="2">
    <source>
        <dbReference type="Proteomes" id="UP000789570"/>
    </source>
</evidence>
<comment type="caution">
    <text evidence="1">The sequence shown here is derived from an EMBL/GenBank/DDBJ whole genome shotgun (WGS) entry which is preliminary data.</text>
</comment>
<organism evidence="1 2">
    <name type="scientific">Funneliformis caledonium</name>
    <dbReference type="NCBI Taxonomy" id="1117310"/>
    <lineage>
        <taxon>Eukaryota</taxon>
        <taxon>Fungi</taxon>
        <taxon>Fungi incertae sedis</taxon>
        <taxon>Mucoromycota</taxon>
        <taxon>Glomeromycotina</taxon>
        <taxon>Glomeromycetes</taxon>
        <taxon>Glomerales</taxon>
        <taxon>Glomeraceae</taxon>
        <taxon>Funneliformis</taxon>
    </lineage>
</organism>
<keyword evidence="2" id="KW-1185">Reference proteome</keyword>
<dbReference type="EMBL" id="CAJVPQ010025606">
    <property type="protein sequence ID" value="CAG8767031.1"/>
    <property type="molecule type" value="Genomic_DNA"/>
</dbReference>
<sequence>KGNPYATSDPKEQYIAIKVQNYYVRHDTDGEVSDPKVFSMFGFVRLFQH</sequence>
<dbReference type="AlphaFoldDB" id="A0A9N9J7U9"/>